<dbReference type="EMBL" id="REGN01000640">
    <property type="protein sequence ID" value="RNA40502.1"/>
    <property type="molecule type" value="Genomic_DNA"/>
</dbReference>
<proteinExistence type="predicted"/>
<evidence type="ECO:0000313" key="2">
    <source>
        <dbReference type="Proteomes" id="UP000276133"/>
    </source>
</evidence>
<sequence>MIRQFDQKNISALMFMMNYLERCRVKVRISNGPRSSQFKKRMSNLWLVSALCKKLDTSEI</sequence>
<dbReference type="AlphaFoldDB" id="A0A3M7SXQ0"/>
<evidence type="ECO:0000313" key="1">
    <source>
        <dbReference type="EMBL" id="RNA40502.1"/>
    </source>
</evidence>
<keyword evidence="2" id="KW-1185">Reference proteome</keyword>
<comment type="caution">
    <text evidence="1">The sequence shown here is derived from an EMBL/GenBank/DDBJ whole genome shotgun (WGS) entry which is preliminary data.</text>
</comment>
<accession>A0A3M7SXQ0</accession>
<dbReference type="Proteomes" id="UP000276133">
    <property type="component" value="Unassembled WGS sequence"/>
</dbReference>
<protein>
    <submittedName>
        <fullName evidence="1">Uncharacterized protein</fullName>
    </submittedName>
</protein>
<organism evidence="1 2">
    <name type="scientific">Brachionus plicatilis</name>
    <name type="common">Marine rotifer</name>
    <name type="synonym">Brachionus muelleri</name>
    <dbReference type="NCBI Taxonomy" id="10195"/>
    <lineage>
        <taxon>Eukaryota</taxon>
        <taxon>Metazoa</taxon>
        <taxon>Spiralia</taxon>
        <taxon>Gnathifera</taxon>
        <taxon>Rotifera</taxon>
        <taxon>Eurotatoria</taxon>
        <taxon>Monogononta</taxon>
        <taxon>Pseudotrocha</taxon>
        <taxon>Ploima</taxon>
        <taxon>Brachionidae</taxon>
        <taxon>Brachionus</taxon>
    </lineage>
</organism>
<gene>
    <name evidence="1" type="ORF">BpHYR1_037004</name>
</gene>
<reference evidence="1 2" key="1">
    <citation type="journal article" date="2018" name="Sci. Rep.">
        <title>Genomic signatures of local adaptation to the degree of environmental predictability in rotifers.</title>
        <authorList>
            <person name="Franch-Gras L."/>
            <person name="Hahn C."/>
            <person name="Garcia-Roger E.M."/>
            <person name="Carmona M.J."/>
            <person name="Serra M."/>
            <person name="Gomez A."/>
        </authorList>
    </citation>
    <scope>NUCLEOTIDE SEQUENCE [LARGE SCALE GENOMIC DNA]</scope>
    <source>
        <strain evidence="1">HYR1</strain>
    </source>
</reference>
<name>A0A3M7SXQ0_BRAPC</name>